<evidence type="ECO:0000256" key="4">
    <source>
        <dbReference type="SAM" id="Phobius"/>
    </source>
</evidence>
<name>A0A9D1G5F9_9FIRM</name>
<dbReference type="CDD" id="cd06438">
    <property type="entry name" value="EpsO_like"/>
    <property type="match status" value="1"/>
</dbReference>
<evidence type="ECO:0000313" key="5">
    <source>
        <dbReference type="EMBL" id="HIS97598.1"/>
    </source>
</evidence>
<dbReference type="PANTHER" id="PTHR43630:SF1">
    <property type="entry name" value="POLY-BETA-1,6-N-ACETYL-D-GLUCOSAMINE SYNTHASE"/>
    <property type="match status" value="1"/>
</dbReference>
<dbReference type="Pfam" id="PF13641">
    <property type="entry name" value="Glyco_tranf_2_3"/>
    <property type="match status" value="1"/>
</dbReference>
<dbReference type="InterPro" id="IPR029044">
    <property type="entry name" value="Nucleotide-diphossugar_trans"/>
</dbReference>
<reference evidence="5" key="1">
    <citation type="submission" date="2020-10" db="EMBL/GenBank/DDBJ databases">
        <authorList>
            <person name="Gilroy R."/>
        </authorList>
    </citation>
    <scope>NUCLEOTIDE SEQUENCE</scope>
    <source>
        <strain evidence="5">ChiHecec3B27-6122</strain>
    </source>
</reference>
<evidence type="ECO:0000256" key="2">
    <source>
        <dbReference type="ARBA" id="ARBA00022676"/>
    </source>
</evidence>
<proteinExistence type="inferred from homology"/>
<feature type="transmembrane region" description="Helical" evidence="4">
    <location>
        <begin position="6"/>
        <end position="32"/>
    </location>
</feature>
<sequence>MDAVKMINYVISIVFIVCYSYQFLYILIPYVIKDKPHKKTKGHRYAVLISARNEEAVIGNLIESIRRQSYDLGLVTTFVVADNCTDATARVAAEAGAVVFERFDTTKVGKGYALRYLLRKVDELFPERPFDGYFVFDADNVLEETYIEEMNKVFSDGYEIVTSYRNSKNFGDNWISSGYALWFLRESQYLNHARMKLGTSCAVSGTGFLFSQRVLDECGGWNFFLLTEDIEFTVHNVVRGLKIGYCHEAILYDEQPTRFRQSWRQRLRWAKGYLQVFGKYGVDLLRGMAHGSFSCFDMTMNIMPAAVLTFTGVFANGAAAVIGLATGRDISVIGESLLSLLTNSYLTLLIIGGSATISEWKRIYAPTWKKLVYTLTFPLFMFTYIPISFAALFAKRVTWKPIAHTRSASLAEIRAAAETLSGRIA</sequence>
<dbReference type="SUPFAM" id="SSF53448">
    <property type="entry name" value="Nucleotide-diphospho-sugar transferases"/>
    <property type="match status" value="1"/>
</dbReference>
<dbReference type="Gene3D" id="3.90.550.10">
    <property type="entry name" value="Spore Coat Polysaccharide Biosynthesis Protein SpsA, Chain A"/>
    <property type="match status" value="1"/>
</dbReference>
<accession>A0A9D1G5F9</accession>
<comment type="similarity">
    <text evidence="1">Belongs to the glycosyltransferase 2 family.</text>
</comment>
<protein>
    <submittedName>
        <fullName evidence="5">Glycosyltransferase family 2 protein</fullName>
    </submittedName>
</protein>
<evidence type="ECO:0000256" key="1">
    <source>
        <dbReference type="ARBA" id="ARBA00006739"/>
    </source>
</evidence>
<evidence type="ECO:0000313" key="6">
    <source>
        <dbReference type="Proteomes" id="UP000886876"/>
    </source>
</evidence>
<dbReference type="GO" id="GO:0016757">
    <property type="term" value="F:glycosyltransferase activity"/>
    <property type="evidence" value="ECO:0007669"/>
    <property type="project" value="UniProtKB-KW"/>
</dbReference>
<reference evidence="5" key="2">
    <citation type="journal article" date="2021" name="PeerJ">
        <title>Extensive microbial diversity within the chicken gut microbiome revealed by metagenomics and culture.</title>
        <authorList>
            <person name="Gilroy R."/>
            <person name="Ravi A."/>
            <person name="Getino M."/>
            <person name="Pursley I."/>
            <person name="Horton D.L."/>
            <person name="Alikhan N.F."/>
            <person name="Baker D."/>
            <person name="Gharbi K."/>
            <person name="Hall N."/>
            <person name="Watson M."/>
            <person name="Adriaenssens E.M."/>
            <person name="Foster-Nyarko E."/>
            <person name="Jarju S."/>
            <person name="Secka A."/>
            <person name="Antonio M."/>
            <person name="Oren A."/>
            <person name="Chaudhuri R.R."/>
            <person name="La Ragione R."/>
            <person name="Hildebrand F."/>
            <person name="Pallen M.J."/>
        </authorList>
    </citation>
    <scope>NUCLEOTIDE SEQUENCE</scope>
    <source>
        <strain evidence="5">ChiHecec3B27-6122</strain>
    </source>
</reference>
<keyword evidence="4" id="KW-0812">Transmembrane</keyword>
<keyword evidence="2" id="KW-0328">Glycosyltransferase</keyword>
<comment type="caution">
    <text evidence="5">The sequence shown here is derived from an EMBL/GenBank/DDBJ whole genome shotgun (WGS) entry which is preliminary data.</text>
</comment>
<dbReference type="EMBL" id="DVJS01000160">
    <property type="protein sequence ID" value="HIS97598.1"/>
    <property type="molecule type" value="Genomic_DNA"/>
</dbReference>
<dbReference type="AlphaFoldDB" id="A0A9D1G5F9"/>
<dbReference type="Proteomes" id="UP000886876">
    <property type="component" value="Unassembled WGS sequence"/>
</dbReference>
<organism evidence="5 6">
    <name type="scientific">Candidatus Scatomorpha pullistercoris</name>
    <dbReference type="NCBI Taxonomy" id="2840929"/>
    <lineage>
        <taxon>Bacteria</taxon>
        <taxon>Bacillati</taxon>
        <taxon>Bacillota</taxon>
        <taxon>Clostridia</taxon>
        <taxon>Eubacteriales</taxon>
        <taxon>Candidatus Scatomorpha</taxon>
    </lineage>
</organism>
<keyword evidence="4" id="KW-0472">Membrane</keyword>
<keyword evidence="3" id="KW-0808">Transferase</keyword>
<dbReference type="PANTHER" id="PTHR43630">
    <property type="entry name" value="POLY-BETA-1,6-N-ACETYL-D-GLUCOSAMINE SYNTHASE"/>
    <property type="match status" value="1"/>
</dbReference>
<feature type="transmembrane region" description="Helical" evidence="4">
    <location>
        <begin position="337"/>
        <end position="360"/>
    </location>
</feature>
<evidence type="ECO:0000256" key="3">
    <source>
        <dbReference type="ARBA" id="ARBA00022679"/>
    </source>
</evidence>
<feature type="transmembrane region" description="Helical" evidence="4">
    <location>
        <begin position="302"/>
        <end position="325"/>
    </location>
</feature>
<gene>
    <name evidence="5" type="ORF">IAD42_06450</name>
</gene>
<keyword evidence="4" id="KW-1133">Transmembrane helix</keyword>
<feature type="transmembrane region" description="Helical" evidence="4">
    <location>
        <begin position="372"/>
        <end position="394"/>
    </location>
</feature>